<name>A0A7S1BVU7_9STRA</name>
<dbReference type="Pfam" id="PF14226">
    <property type="entry name" value="DIOX_N"/>
    <property type="match status" value="1"/>
</dbReference>
<evidence type="ECO:0000256" key="1">
    <source>
        <dbReference type="RuleBase" id="RU003682"/>
    </source>
</evidence>
<dbReference type="AlphaFoldDB" id="A0A7S1BVU7"/>
<dbReference type="GO" id="GO:0016491">
    <property type="term" value="F:oxidoreductase activity"/>
    <property type="evidence" value="ECO:0007669"/>
    <property type="project" value="UniProtKB-KW"/>
</dbReference>
<proteinExistence type="inferred from homology"/>
<keyword evidence="1" id="KW-0408">Iron</keyword>
<dbReference type="InterPro" id="IPR026992">
    <property type="entry name" value="DIOX_N"/>
</dbReference>
<dbReference type="PROSITE" id="PS51471">
    <property type="entry name" value="FE2OG_OXY"/>
    <property type="match status" value="1"/>
</dbReference>
<sequence length="417" mass="46642">MCSYLSMTKTMDTISETTTLPSSLKIPTISLAPSDNNTRSDISRAIANACVNPGFFQITSHPIKESLLHSFCLSMKQFFSLPKPIKENMRRSGRNSRGYFDDELTKRRIDWKECIDIGSVPRHVGDGSGSLLQDDLQACLDGKNQWPPSDVAPGFREDVNEYFDACAKLSDEIATLMIEGLASMVSDSSNVELGGSVEDGTTLSFSARTFLNRTKMKHSSYLRMNHYPPCQSDVMPPPLGISRHTDAGFLTVLLQDDDCHSLQVLIGSNIKEEGTWVTVEPTPGALTINTGDMAQVFSGGIFRAPPHRVVTSSKDRYSAPFFYNPGYDEMIGMSDIVIGNEKQKYLPILWGYFRALRFAGDLTDWGVDEIQIEHFELNDEDETRPISRHVEKQKIFQEKANFEDPFDVGVYQELLTA</sequence>
<keyword evidence="1" id="KW-0479">Metal-binding</keyword>
<dbReference type="InterPro" id="IPR027443">
    <property type="entry name" value="IPNS-like_sf"/>
</dbReference>
<accession>A0A7S1BVU7</accession>
<reference evidence="3" key="1">
    <citation type="submission" date="2021-01" db="EMBL/GenBank/DDBJ databases">
        <authorList>
            <person name="Corre E."/>
            <person name="Pelletier E."/>
            <person name="Niang G."/>
            <person name="Scheremetjew M."/>
            <person name="Finn R."/>
            <person name="Kale V."/>
            <person name="Holt S."/>
            <person name="Cochrane G."/>
            <person name="Meng A."/>
            <person name="Brown T."/>
            <person name="Cohen L."/>
        </authorList>
    </citation>
    <scope>NUCLEOTIDE SEQUENCE</scope>
    <source>
        <strain evidence="3">308</strain>
    </source>
</reference>
<protein>
    <recommendedName>
        <fullName evidence="2">Fe2OG dioxygenase domain-containing protein</fullName>
    </recommendedName>
</protein>
<dbReference type="InterPro" id="IPR050231">
    <property type="entry name" value="Iron_ascorbate_oxido_reductase"/>
</dbReference>
<organism evidence="3">
    <name type="scientific">Corethron hystrix</name>
    <dbReference type="NCBI Taxonomy" id="216773"/>
    <lineage>
        <taxon>Eukaryota</taxon>
        <taxon>Sar</taxon>
        <taxon>Stramenopiles</taxon>
        <taxon>Ochrophyta</taxon>
        <taxon>Bacillariophyta</taxon>
        <taxon>Coscinodiscophyceae</taxon>
        <taxon>Corethrophycidae</taxon>
        <taxon>Corethrales</taxon>
        <taxon>Corethraceae</taxon>
        <taxon>Corethron</taxon>
    </lineage>
</organism>
<dbReference type="SUPFAM" id="SSF51197">
    <property type="entry name" value="Clavaminate synthase-like"/>
    <property type="match status" value="1"/>
</dbReference>
<dbReference type="InterPro" id="IPR044861">
    <property type="entry name" value="IPNS-like_FE2OG_OXY"/>
</dbReference>
<dbReference type="EMBL" id="HBFR01036662">
    <property type="protein sequence ID" value="CAD8899491.1"/>
    <property type="molecule type" value="Transcribed_RNA"/>
</dbReference>
<dbReference type="InterPro" id="IPR005123">
    <property type="entry name" value="Oxoglu/Fe-dep_dioxygenase_dom"/>
</dbReference>
<comment type="similarity">
    <text evidence="1">Belongs to the iron/ascorbate-dependent oxidoreductase family.</text>
</comment>
<gene>
    <name evidence="3" type="ORF">CHYS00102_LOCUS26707</name>
</gene>
<evidence type="ECO:0000313" key="3">
    <source>
        <dbReference type="EMBL" id="CAD8899491.1"/>
    </source>
</evidence>
<dbReference type="Gene3D" id="2.60.120.330">
    <property type="entry name" value="B-lactam Antibiotic, Isopenicillin N Synthase, Chain"/>
    <property type="match status" value="1"/>
</dbReference>
<feature type="domain" description="Fe2OG dioxygenase" evidence="2">
    <location>
        <begin position="217"/>
        <end position="325"/>
    </location>
</feature>
<keyword evidence="1" id="KW-0560">Oxidoreductase</keyword>
<dbReference type="GO" id="GO:0046872">
    <property type="term" value="F:metal ion binding"/>
    <property type="evidence" value="ECO:0007669"/>
    <property type="project" value="UniProtKB-KW"/>
</dbReference>
<evidence type="ECO:0000259" key="2">
    <source>
        <dbReference type="PROSITE" id="PS51471"/>
    </source>
</evidence>
<dbReference type="PANTHER" id="PTHR47990">
    <property type="entry name" value="2-OXOGLUTARATE (2OG) AND FE(II)-DEPENDENT OXYGENASE SUPERFAMILY PROTEIN-RELATED"/>
    <property type="match status" value="1"/>
</dbReference>
<dbReference type="Pfam" id="PF03171">
    <property type="entry name" value="2OG-FeII_Oxy"/>
    <property type="match status" value="1"/>
</dbReference>